<organism evidence="2 3">
    <name type="scientific">Parathielavia hyrcaniae</name>
    <dbReference type="NCBI Taxonomy" id="113614"/>
    <lineage>
        <taxon>Eukaryota</taxon>
        <taxon>Fungi</taxon>
        <taxon>Dikarya</taxon>
        <taxon>Ascomycota</taxon>
        <taxon>Pezizomycotina</taxon>
        <taxon>Sordariomycetes</taxon>
        <taxon>Sordariomycetidae</taxon>
        <taxon>Sordariales</taxon>
        <taxon>Chaetomiaceae</taxon>
        <taxon>Parathielavia</taxon>
    </lineage>
</organism>
<reference evidence="2" key="2">
    <citation type="submission" date="2023-05" db="EMBL/GenBank/DDBJ databases">
        <authorList>
            <consortium name="Lawrence Berkeley National Laboratory"/>
            <person name="Steindorff A."/>
            <person name="Hensen N."/>
            <person name="Bonometti L."/>
            <person name="Westerberg I."/>
            <person name="Brannstrom I.O."/>
            <person name="Guillou S."/>
            <person name="Cros-Aarteil S."/>
            <person name="Calhoun S."/>
            <person name="Haridas S."/>
            <person name="Kuo A."/>
            <person name="Mondo S."/>
            <person name="Pangilinan J."/>
            <person name="Riley R."/>
            <person name="Labutti K."/>
            <person name="Andreopoulos B."/>
            <person name="Lipzen A."/>
            <person name="Chen C."/>
            <person name="Yanf M."/>
            <person name="Daum C."/>
            <person name="Ng V."/>
            <person name="Clum A."/>
            <person name="Ohm R."/>
            <person name="Martin F."/>
            <person name="Silar P."/>
            <person name="Natvig D."/>
            <person name="Lalanne C."/>
            <person name="Gautier V."/>
            <person name="Ament-Velasquez S.L."/>
            <person name="Kruys A."/>
            <person name="Hutchinson M.I."/>
            <person name="Powell A.J."/>
            <person name="Barry K."/>
            <person name="Miller A.N."/>
            <person name="Grigoriev I.V."/>
            <person name="Debuchy R."/>
            <person name="Gladieux P."/>
            <person name="Thoren M.H."/>
            <person name="Johannesson H."/>
        </authorList>
    </citation>
    <scope>NUCLEOTIDE SEQUENCE</scope>
    <source>
        <strain evidence="2">CBS 757.83</strain>
    </source>
</reference>
<accession>A0AAN6T5X2</accession>
<keyword evidence="3" id="KW-1185">Reference proteome</keyword>
<evidence type="ECO:0000313" key="2">
    <source>
        <dbReference type="EMBL" id="KAK4105431.1"/>
    </source>
</evidence>
<protein>
    <submittedName>
        <fullName evidence="2">Uncharacterized protein</fullName>
    </submittedName>
</protein>
<name>A0AAN6T5X2_9PEZI</name>
<feature type="region of interest" description="Disordered" evidence="1">
    <location>
        <begin position="48"/>
        <end position="73"/>
    </location>
</feature>
<evidence type="ECO:0000313" key="3">
    <source>
        <dbReference type="Proteomes" id="UP001305647"/>
    </source>
</evidence>
<sequence>MGPRWLSPGICGYQWCYICLEPYALFEGQGQKRIRLCRHKPSCPGHGPLLPPMGRTAGAMDRSPPRPAPDRAAGLYRGRQAGGVGARRWRHATADRFAREA</sequence>
<comment type="caution">
    <text evidence="2">The sequence shown here is derived from an EMBL/GenBank/DDBJ whole genome shotgun (WGS) entry which is preliminary data.</text>
</comment>
<gene>
    <name evidence="2" type="ORF">N658DRAFT_491889</name>
</gene>
<evidence type="ECO:0000256" key="1">
    <source>
        <dbReference type="SAM" id="MobiDB-lite"/>
    </source>
</evidence>
<proteinExistence type="predicted"/>
<dbReference type="AlphaFoldDB" id="A0AAN6T5X2"/>
<reference evidence="2" key="1">
    <citation type="journal article" date="2023" name="Mol. Phylogenet. Evol.">
        <title>Genome-scale phylogeny and comparative genomics of the fungal order Sordariales.</title>
        <authorList>
            <person name="Hensen N."/>
            <person name="Bonometti L."/>
            <person name="Westerberg I."/>
            <person name="Brannstrom I.O."/>
            <person name="Guillou S."/>
            <person name="Cros-Aarteil S."/>
            <person name="Calhoun S."/>
            <person name="Haridas S."/>
            <person name="Kuo A."/>
            <person name="Mondo S."/>
            <person name="Pangilinan J."/>
            <person name="Riley R."/>
            <person name="LaButti K."/>
            <person name="Andreopoulos B."/>
            <person name="Lipzen A."/>
            <person name="Chen C."/>
            <person name="Yan M."/>
            <person name="Daum C."/>
            <person name="Ng V."/>
            <person name="Clum A."/>
            <person name="Steindorff A."/>
            <person name="Ohm R.A."/>
            <person name="Martin F."/>
            <person name="Silar P."/>
            <person name="Natvig D.O."/>
            <person name="Lalanne C."/>
            <person name="Gautier V."/>
            <person name="Ament-Velasquez S.L."/>
            <person name="Kruys A."/>
            <person name="Hutchinson M.I."/>
            <person name="Powell A.J."/>
            <person name="Barry K."/>
            <person name="Miller A.N."/>
            <person name="Grigoriev I.V."/>
            <person name="Debuchy R."/>
            <person name="Gladieux P."/>
            <person name="Hiltunen Thoren M."/>
            <person name="Johannesson H."/>
        </authorList>
    </citation>
    <scope>NUCLEOTIDE SEQUENCE</scope>
    <source>
        <strain evidence="2">CBS 757.83</strain>
    </source>
</reference>
<dbReference type="Proteomes" id="UP001305647">
    <property type="component" value="Unassembled WGS sequence"/>
</dbReference>
<dbReference type="EMBL" id="MU863625">
    <property type="protein sequence ID" value="KAK4105431.1"/>
    <property type="molecule type" value="Genomic_DNA"/>
</dbReference>